<feature type="compositionally biased region" description="Basic and acidic residues" evidence="2">
    <location>
        <begin position="182"/>
        <end position="194"/>
    </location>
</feature>
<keyword evidence="1" id="KW-0694">RNA-binding</keyword>
<proteinExistence type="inferred from homology"/>
<dbReference type="GO" id="GO:0030422">
    <property type="term" value="P:siRNA processing"/>
    <property type="evidence" value="ECO:0007669"/>
    <property type="project" value="TreeGrafter"/>
</dbReference>
<dbReference type="PANTHER" id="PTHR23079">
    <property type="entry name" value="RNA-DEPENDENT RNA POLYMERASE"/>
    <property type="match status" value="1"/>
</dbReference>
<feature type="region of interest" description="Disordered" evidence="2">
    <location>
        <begin position="166"/>
        <end position="235"/>
    </location>
</feature>
<dbReference type="GO" id="GO:0003968">
    <property type="term" value="F:RNA-directed RNA polymerase activity"/>
    <property type="evidence" value="ECO:0007669"/>
    <property type="project" value="UniProtKB-KW"/>
</dbReference>
<dbReference type="STRING" id="742152.A0A2H3IY02"/>
<dbReference type="GO" id="GO:0003723">
    <property type="term" value="F:RNA binding"/>
    <property type="evidence" value="ECO:0007669"/>
    <property type="project" value="UniProtKB-KW"/>
</dbReference>
<dbReference type="AlphaFoldDB" id="A0A2H3IY02"/>
<accession>A0A2H3IY02</accession>
<dbReference type="OMA" id="IRNAFMF"/>
<name>A0A2H3IY02_WOLCO</name>
<dbReference type="InterPro" id="IPR057596">
    <property type="entry name" value="RDRP_core"/>
</dbReference>
<keyword evidence="1" id="KW-0808">Transferase</keyword>
<feature type="compositionally biased region" description="Polar residues" evidence="2">
    <location>
        <begin position="109"/>
        <end position="120"/>
    </location>
</feature>
<feature type="domain" description="RDRP core" evidence="3">
    <location>
        <begin position="388"/>
        <end position="1017"/>
    </location>
</feature>
<feature type="compositionally biased region" description="Low complexity" evidence="2">
    <location>
        <begin position="127"/>
        <end position="150"/>
    </location>
</feature>
<evidence type="ECO:0000313" key="4">
    <source>
        <dbReference type="EMBL" id="PCH34325.1"/>
    </source>
</evidence>
<feature type="compositionally biased region" description="Polar residues" evidence="2">
    <location>
        <begin position="211"/>
        <end position="221"/>
    </location>
</feature>
<gene>
    <name evidence="4" type="ORF">WOLCODRAFT_135643</name>
</gene>
<keyword evidence="1" id="KW-0696">RNA-directed RNA polymerase</keyword>
<dbReference type="InterPro" id="IPR007855">
    <property type="entry name" value="RDRP"/>
</dbReference>
<dbReference type="EMBL" id="KB467831">
    <property type="protein sequence ID" value="PCH34325.1"/>
    <property type="molecule type" value="Genomic_DNA"/>
</dbReference>
<dbReference type="OrthoDB" id="10055769at2759"/>
<reference evidence="4 5" key="1">
    <citation type="journal article" date="2012" name="Science">
        <title>The Paleozoic origin of enzymatic lignin decomposition reconstructed from 31 fungal genomes.</title>
        <authorList>
            <person name="Floudas D."/>
            <person name="Binder M."/>
            <person name="Riley R."/>
            <person name="Barry K."/>
            <person name="Blanchette R.A."/>
            <person name="Henrissat B."/>
            <person name="Martinez A.T."/>
            <person name="Otillar R."/>
            <person name="Spatafora J.W."/>
            <person name="Yadav J.S."/>
            <person name="Aerts A."/>
            <person name="Benoit I."/>
            <person name="Boyd A."/>
            <person name="Carlson A."/>
            <person name="Copeland A."/>
            <person name="Coutinho P.M."/>
            <person name="de Vries R.P."/>
            <person name="Ferreira P."/>
            <person name="Findley K."/>
            <person name="Foster B."/>
            <person name="Gaskell J."/>
            <person name="Glotzer D."/>
            <person name="Gorecki P."/>
            <person name="Heitman J."/>
            <person name="Hesse C."/>
            <person name="Hori C."/>
            <person name="Igarashi K."/>
            <person name="Jurgens J.A."/>
            <person name="Kallen N."/>
            <person name="Kersten P."/>
            <person name="Kohler A."/>
            <person name="Kuees U."/>
            <person name="Kumar T.K.A."/>
            <person name="Kuo A."/>
            <person name="LaButti K."/>
            <person name="Larrondo L.F."/>
            <person name="Lindquist E."/>
            <person name="Ling A."/>
            <person name="Lombard V."/>
            <person name="Lucas S."/>
            <person name="Lundell T."/>
            <person name="Martin R."/>
            <person name="McLaughlin D.J."/>
            <person name="Morgenstern I."/>
            <person name="Morin E."/>
            <person name="Murat C."/>
            <person name="Nagy L.G."/>
            <person name="Nolan M."/>
            <person name="Ohm R.A."/>
            <person name="Patyshakuliyeva A."/>
            <person name="Rokas A."/>
            <person name="Ruiz-Duenas F.J."/>
            <person name="Sabat G."/>
            <person name="Salamov A."/>
            <person name="Samejima M."/>
            <person name="Schmutz J."/>
            <person name="Slot J.C."/>
            <person name="St John F."/>
            <person name="Stenlid J."/>
            <person name="Sun H."/>
            <person name="Sun S."/>
            <person name="Syed K."/>
            <person name="Tsang A."/>
            <person name="Wiebenga A."/>
            <person name="Young D."/>
            <person name="Pisabarro A."/>
            <person name="Eastwood D.C."/>
            <person name="Martin F."/>
            <person name="Cullen D."/>
            <person name="Grigoriev I.V."/>
            <person name="Hibbett D.S."/>
        </authorList>
    </citation>
    <scope>NUCLEOTIDE SEQUENCE [LARGE SCALE GENOMIC DNA]</scope>
    <source>
        <strain evidence="4 5">MD-104</strain>
    </source>
</reference>
<dbReference type="Pfam" id="PF05183">
    <property type="entry name" value="RdRP"/>
    <property type="match status" value="1"/>
</dbReference>
<evidence type="ECO:0000256" key="2">
    <source>
        <dbReference type="SAM" id="MobiDB-lite"/>
    </source>
</evidence>
<sequence>MAVADITRAVAEAEAVPDASARTGGQRIRTENRRRSQFKQVCEKAIETEKPTQMLERVAANSTSRTDYLRSVVGTKHGIHRYRAGDRSAVQDDEYWTAESSSDEHKPRNTMNNVTQSSEVSIREPSPELFSSSRSASRNGSTSSLSSFTSDVDFATPSRKRTLDYVFPLSPVSPSPIVKRTRQTDMRSTTERGRKPAAPATPQIDVPSPKATGSRTVTRSATMPEPPKTSATPIRRSRTLSVIEDALSDTYVTPQDGVVIIAHSGTIQKLMDDMRIAWGVQYELARGVCREEWAWHDVTKSKLEQLTGPNTTAAPRVPSVMNPGSISRPSAMDAALWAELDREQAALETDPLRGLGLKGEWQGEPKWYGGRIQQVARLVKEQNGSYSVRLEKMLKRKSNRFARFLGSRRMLQVSVSDNLVRAETQRVRELFAQRFVLCGRVFVPFAAKDGKVFMMEINEEYQRKPNHPEDHGRISLGEFLQWHNPIKLNSHQPTSKWITRFDLGLSTSVPVLQFHGIDNDIFYIPDQVVSSSSRSGKAPAKDIFTDGCGFMNGAALSQIGRSLGFTERPTVVQGRFAGTKGLWALHPEDRALDEIPRIWIRPSQEKIKYDALDPAKLIFDLVAPPRVTVPSRLSSHAIMNLSHNGVPDGVFISLMRSCLQREMDSLTTWTGPNDTKLLWHAVNQIGHVTGTRLRDYATGGARVLGLGRAQDREDWNPDDSGDLPEDEEDGSVFVGDPPSAHAAVMELLQAGFHPLKLGVLYDKLRDVAKQRIMDIIKEYHIAVPLSAEAFIIPDPIGVLEEGQIHFKSSQNLKDPVEDSMPMILSGDVLIYRNPARVPSDIRKVTAVAHPALADYTNVIVLPVKGNRSLANILAGGDVDGDVCVCIYDQNIVNHFTNSAVNDPPPDFEHKNFDAEDGVKLLDLDKCTYGSSSRDDFKVVQKVLLSGLSDTPVGLYSTFHENSAYVHGYDDVRTLYNAFMFTTVLDSRKTGLTVKRDVFEADKKRYMGGRPSCMSYDQKPYDQTNRLVKRRCSAPFVLDQLVSAGKALETEHLKRLDIQRNRVTADPDPDLLRPFEGAKRLAEEMKRRGFSAIAEEMGLIENHVNAVLKEWIRLSGRSRNEPSLVNSQGESHSKAKASNTRAYRDLARSLLRGPENVQLLAQLPGYDAIITSCAYSSTYLRNPRFAFSLVLRTLCVVKADSNGRTGMDRGFVETMSISSTAVKILAQTS</sequence>
<feature type="region of interest" description="Disordered" evidence="2">
    <location>
        <begin position="93"/>
        <end position="152"/>
    </location>
</feature>
<evidence type="ECO:0000259" key="3">
    <source>
        <dbReference type="Pfam" id="PF05183"/>
    </source>
</evidence>
<evidence type="ECO:0000313" key="5">
    <source>
        <dbReference type="Proteomes" id="UP000218811"/>
    </source>
</evidence>
<protein>
    <recommendedName>
        <fullName evidence="1">RNA-dependent RNA polymerase</fullName>
        <ecNumber evidence="1">2.7.7.48</ecNumber>
    </recommendedName>
</protein>
<feature type="region of interest" description="Disordered" evidence="2">
    <location>
        <begin position="708"/>
        <end position="730"/>
    </location>
</feature>
<comment type="catalytic activity">
    <reaction evidence="1">
        <text>RNA(n) + a ribonucleoside 5'-triphosphate = RNA(n+1) + diphosphate</text>
        <dbReference type="Rhea" id="RHEA:21248"/>
        <dbReference type="Rhea" id="RHEA-COMP:14527"/>
        <dbReference type="Rhea" id="RHEA-COMP:17342"/>
        <dbReference type="ChEBI" id="CHEBI:33019"/>
        <dbReference type="ChEBI" id="CHEBI:61557"/>
        <dbReference type="ChEBI" id="CHEBI:140395"/>
        <dbReference type="EC" id="2.7.7.48"/>
    </reaction>
</comment>
<dbReference type="Proteomes" id="UP000218811">
    <property type="component" value="Unassembled WGS sequence"/>
</dbReference>
<keyword evidence="5" id="KW-1185">Reference proteome</keyword>
<comment type="similarity">
    <text evidence="1">Belongs to the RdRP family.</text>
</comment>
<feature type="compositionally biased region" description="Acidic residues" evidence="2">
    <location>
        <begin position="716"/>
        <end position="730"/>
    </location>
</feature>
<organism evidence="4 5">
    <name type="scientific">Wolfiporia cocos (strain MD-104)</name>
    <name type="common">Brown rot fungus</name>
    <dbReference type="NCBI Taxonomy" id="742152"/>
    <lineage>
        <taxon>Eukaryota</taxon>
        <taxon>Fungi</taxon>
        <taxon>Dikarya</taxon>
        <taxon>Basidiomycota</taxon>
        <taxon>Agaricomycotina</taxon>
        <taxon>Agaricomycetes</taxon>
        <taxon>Polyporales</taxon>
        <taxon>Phaeolaceae</taxon>
        <taxon>Wolfiporia</taxon>
    </lineage>
</organism>
<evidence type="ECO:0000256" key="1">
    <source>
        <dbReference type="RuleBase" id="RU363098"/>
    </source>
</evidence>
<dbReference type="EC" id="2.7.7.48" evidence="1"/>
<dbReference type="PANTHER" id="PTHR23079:SF14">
    <property type="entry name" value="RNA-DEPENDENT RNA POLYMERASE"/>
    <property type="match status" value="1"/>
</dbReference>
<dbReference type="GO" id="GO:0031380">
    <property type="term" value="C:nuclear RNA-directed RNA polymerase complex"/>
    <property type="evidence" value="ECO:0007669"/>
    <property type="project" value="TreeGrafter"/>
</dbReference>
<keyword evidence="1" id="KW-0548">Nucleotidyltransferase</keyword>
<feature type="region of interest" description="Disordered" evidence="2">
    <location>
        <begin position="13"/>
        <end position="36"/>
    </location>
</feature>